<dbReference type="InterPro" id="IPR029479">
    <property type="entry name" value="Nitroreductase"/>
</dbReference>
<dbReference type="RefSeq" id="WP_085783858.1">
    <property type="nucleotide sequence ID" value="NZ_CP008743.1"/>
</dbReference>
<protein>
    <recommendedName>
        <fullName evidence="1">Nitroreductase domain-containing protein</fullName>
    </recommendedName>
</protein>
<dbReference type="NCBIfam" id="TIGR03605">
    <property type="entry name" value="antibiot_sagB"/>
    <property type="match status" value="1"/>
</dbReference>
<dbReference type="InterPro" id="IPR020051">
    <property type="entry name" value="SagB-type_dehydrogenase"/>
</dbReference>
<dbReference type="Proteomes" id="UP000237351">
    <property type="component" value="Chromosome"/>
</dbReference>
<dbReference type="Pfam" id="PF00881">
    <property type="entry name" value="Nitroreductase"/>
    <property type="match status" value="1"/>
</dbReference>
<feature type="domain" description="Nitroreductase" evidence="1">
    <location>
        <begin position="149"/>
        <end position="340"/>
    </location>
</feature>
<sequence>MERLHINPNIFFFIHENEFVLWDYQHHTQYALQKDYFERILAWKNPTFEATLSEIDKELIEADVLSLKPYPNVLWGWDKLSYIFHLGTNDINYVDGGLEEQQWITLYLKESEKLKGPKPQLFVERSGLETLLPKPTLEKLSDSSFLETLKNRKTSREFFDQSISLTDLSTLLFVSFGLIHGPWQELKELSLDEYAFRKTSPSGGGLHPTEVFLVVNNIEDLSSGVYHYNVKKHALTRINDQVSDEQLTKALAGQFFGKSSACGIFLVSFFEKIWRKYPHSRAYRIAVLDAGHISQTCLLTATALNIQTWITGAFYEQQVNEFLKLDGIHQAPFIYIALGHGSGASIPEKIKNFIA</sequence>
<dbReference type="PANTHER" id="PTHR43745">
    <property type="entry name" value="NITROREDUCTASE MJ1384-RELATED"/>
    <property type="match status" value="1"/>
</dbReference>
<dbReference type="PANTHER" id="PTHR43745:SF2">
    <property type="entry name" value="NITROREDUCTASE MJ1384-RELATED"/>
    <property type="match status" value="1"/>
</dbReference>
<name>A0A1W6N3R2_9PROT</name>
<proteinExistence type="predicted"/>
<dbReference type="AlphaFoldDB" id="A0A1W6N3R2"/>
<dbReference type="InterPro" id="IPR000415">
    <property type="entry name" value="Nitroreductase-like"/>
</dbReference>
<dbReference type="InterPro" id="IPR052544">
    <property type="entry name" value="Bacteriocin_Proc_Enz"/>
</dbReference>
<dbReference type="GO" id="GO:0016491">
    <property type="term" value="F:oxidoreductase activity"/>
    <property type="evidence" value="ECO:0007669"/>
    <property type="project" value="InterPro"/>
</dbReference>
<gene>
    <name evidence="2" type="ORF">GQ61_03000</name>
</gene>
<dbReference type="KEGG" id="naf:GQ61_03000"/>
<dbReference type="CDD" id="cd02142">
    <property type="entry name" value="McbC_SagB-like_oxidoreductase"/>
    <property type="match status" value="1"/>
</dbReference>
<dbReference type="EMBL" id="CP008743">
    <property type="protein sequence ID" value="ARN84462.1"/>
    <property type="molecule type" value="Genomic_DNA"/>
</dbReference>
<evidence type="ECO:0000313" key="3">
    <source>
        <dbReference type="Proteomes" id="UP000237351"/>
    </source>
</evidence>
<dbReference type="Gene3D" id="3.40.109.10">
    <property type="entry name" value="NADH Oxidase"/>
    <property type="match status" value="1"/>
</dbReference>
<evidence type="ECO:0000313" key="2">
    <source>
        <dbReference type="EMBL" id="ARN84462.1"/>
    </source>
</evidence>
<organism evidence="2 3">
    <name type="scientific">Candidatus Nucleicultrix amoebiphila FS5</name>
    <dbReference type="NCBI Taxonomy" id="1414854"/>
    <lineage>
        <taxon>Bacteria</taxon>
        <taxon>Pseudomonadati</taxon>
        <taxon>Pseudomonadota</taxon>
        <taxon>Alphaproteobacteria</taxon>
        <taxon>Holosporales</taxon>
        <taxon>Candidatus Nucleicultricaceae</taxon>
        <taxon>Candidatus Nucleicultrix</taxon>
    </lineage>
</organism>
<keyword evidence="3" id="KW-1185">Reference proteome</keyword>
<evidence type="ECO:0000259" key="1">
    <source>
        <dbReference type="Pfam" id="PF00881"/>
    </source>
</evidence>
<dbReference type="OrthoDB" id="3723182at2"/>
<reference evidence="2 3" key="1">
    <citation type="submission" date="2014-06" db="EMBL/GenBank/DDBJ databases">
        <title>The genome of the endonuclear symbiont Nucleicultrix amoebiphila.</title>
        <authorList>
            <person name="Schulz F."/>
            <person name="Horn M."/>
        </authorList>
    </citation>
    <scope>NUCLEOTIDE SEQUENCE [LARGE SCALE GENOMIC DNA]</scope>
    <source>
        <strain evidence="2 3">FS5</strain>
    </source>
</reference>
<dbReference type="STRING" id="1414854.GQ61_03000"/>
<accession>A0A1W6N3R2</accession>
<dbReference type="SUPFAM" id="SSF55469">
    <property type="entry name" value="FMN-dependent nitroreductase-like"/>
    <property type="match status" value="1"/>
</dbReference>